<dbReference type="OMA" id="DLVGWGL"/>
<feature type="compositionally biased region" description="Basic and acidic residues" evidence="1">
    <location>
        <begin position="828"/>
        <end position="843"/>
    </location>
</feature>
<dbReference type="EnsemblMetazoa" id="CapteT222919">
    <property type="protein sequence ID" value="CapteP222919"/>
    <property type="gene ID" value="CapteG222919"/>
</dbReference>
<proteinExistence type="predicted"/>
<feature type="region of interest" description="Disordered" evidence="1">
    <location>
        <begin position="828"/>
        <end position="855"/>
    </location>
</feature>
<evidence type="ECO:0000313" key="4">
    <source>
        <dbReference type="Proteomes" id="UP000014760"/>
    </source>
</evidence>
<dbReference type="Proteomes" id="UP000014760">
    <property type="component" value="Unassembled WGS sequence"/>
</dbReference>
<dbReference type="CDD" id="cd12885">
    <property type="entry name" value="SPRY_RanBP_like"/>
    <property type="match status" value="1"/>
</dbReference>
<organism evidence="3 4">
    <name type="scientific">Capitella teleta</name>
    <name type="common">Polychaete worm</name>
    <dbReference type="NCBI Taxonomy" id="283909"/>
    <lineage>
        <taxon>Eukaryota</taxon>
        <taxon>Metazoa</taxon>
        <taxon>Spiralia</taxon>
        <taxon>Lophotrochozoa</taxon>
        <taxon>Annelida</taxon>
        <taxon>Polychaeta</taxon>
        <taxon>Sedentaria</taxon>
        <taxon>Scolecida</taxon>
        <taxon>Capitellidae</taxon>
        <taxon>Capitella</taxon>
    </lineage>
</organism>
<dbReference type="Pfam" id="PF00622">
    <property type="entry name" value="SPRY"/>
    <property type="match status" value="2"/>
</dbReference>
<dbReference type="OrthoDB" id="258495at2759"/>
<evidence type="ECO:0000313" key="3">
    <source>
        <dbReference type="EnsemblMetazoa" id="CapteP222919"/>
    </source>
</evidence>
<accession>X2ATR6</accession>
<dbReference type="InterPro" id="IPR044736">
    <property type="entry name" value="Gid1/RanBPM/SPLA_SPRY"/>
</dbReference>
<feature type="domain" description="SPRY" evidence="2">
    <location>
        <begin position="78"/>
        <end position="179"/>
    </location>
</feature>
<feature type="domain" description="SPRY" evidence="2">
    <location>
        <begin position="435"/>
        <end position="551"/>
    </location>
</feature>
<dbReference type="InterPro" id="IPR050618">
    <property type="entry name" value="Ubq-SigPath_Reg"/>
</dbReference>
<reference evidence="3" key="3">
    <citation type="submission" date="2015-06" db="UniProtKB">
        <authorList>
            <consortium name="EnsemblMetazoa"/>
        </authorList>
    </citation>
    <scope>IDENTIFICATION</scope>
</reference>
<evidence type="ECO:0000256" key="1">
    <source>
        <dbReference type="SAM" id="MobiDB-lite"/>
    </source>
</evidence>
<dbReference type="EMBL" id="AMQN01000144">
    <property type="status" value="NOT_ANNOTATED_CDS"/>
    <property type="molecule type" value="Genomic_DNA"/>
</dbReference>
<dbReference type="PANTHER" id="PTHR12864">
    <property type="entry name" value="RAN BINDING PROTEIN 9-RELATED"/>
    <property type="match status" value="1"/>
</dbReference>
<keyword evidence="4" id="KW-1185">Reference proteome</keyword>
<dbReference type="Gene3D" id="2.60.120.920">
    <property type="match status" value="2"/>
</dbReference>
<protein>
    <recommendedName>
        <fullName evidence="2">SPRY domain-containing protein</fullName>
    </recommendedName>
</protein>
<dbReference type="SUPFAM" id="SSF49899">
    <property type="entry name" value="Concanavalin A-like lectins/glucanases"/>
    <property type="match status" value="1"/>
</dbReference>
<reference evidence="4" key="2">
    <citation type="journal article" date="2013" name="Nature">
        <title>Insights into bilaterian evolution from three spiralian genomes.</title>
        <authorList>
            <person name="Simakov O."/>
            <person name="Marletaz F."/>
            <person name="Cho S.J."/>
            <person name="Edsinger-Gonzales E."/>
            <person name="Havlak P."/>
            <person name="Hellsten U."/>
            <person name="Kuo D.H."/>
            <person name="Larsson T."/>
            <person name="Lv J."/>
            <person name="Arendt D."/>
            <person name="Savage R."/>
            <person name="Osoegawa K."/>
            <person name="de Jong P."/>
            <person name="Grimwood J."/>
            <person name="Chapman J.A."/>
            <person name="Shapiro H."/>
            <person name="Aerts A."/>
            <person name="Otillar R.P."/>
            <person name="Terry A.Y."/>
            <person name="Boore J.L."/>
            <person name="Grigoriev I.V."/>
            <person name="Lindberg D.R."/>
            <person name="Seaver E.C."/>
            <person name="Weisblat D.A."/>
            <person name="Putnam N.H."/>
            <person name="Rokhsar D.S."/>
        </authorList>
    </citation>
    <scope>NUCLEOTIDE SEQUENCE</scope>
    <source>
        <strain evidence="4">I ESC-2004</strain>
    </source>
</reference>
<name>X2ATR6_CAPTE</name>
<dbReference type="InterPro" id="IPR003877">
    <property type="entry name" value="SPRY_dom"/>
</dbReference>
<reference evidence="4" key="1">
    <citation type="submission" date="2012-12" db="EMBL/GenBank/DDBJ databases">
        <authorList>
            <person name="Hellsten U."/>
            <person name="Grimwood J."/>
            <person name="Chapman J.A."/>
            <person name="Shapiro H."/>
            <person name="Aerts A."/>
            <person name="Otillar R.P."/>
            <person name="Terry A.Y."/>
            <person name="Boore J.L."/>
            <person name="Simakov O."/>
            <person name="Marletaz F."/>
            <person name="Cho S.-J."/>
            <person name="Edsinger-Gonzales E."/>
            <person name="Havlak P."/>
            <person name="Kuo D.-H."/>
            <person name="Larsson T."/>
            <person name="Lv J."/>
            <person name="Arendt D."/>
            <person name="Savage R."/>
            <person name="Osoegawa K."/>
            <person name="de Jong P."/>
            <person name="Lindberg D.R."/>
            <person name="Seaver E.C."/>
            <person name="Weisblat D.A."/>
            <person name="Putnam N.H."/>
            <person name="Grigoriev I.V."/>
            <person name="Rokhsar D.S."/>
        </authorList>
    </citation>
    <scope>NUCLEOTIDE SEQUENCE</scope>
    <source>
        <strain evidence="4">I ESC-2004</strain>
    </source>
</reference>
<dbReference type="InterPro" id="IPR013320">
    <property type="entry name" value="ConA-like_dom_sf"/>
</dbReference>
<dbReference type="HOGENOM" id="CLU_355004_0_0_1"/>
<sequence length="884" mass="99085">MHDRLFRCAGDIQFTDAVPTPGQVIEVHLKPFSETCNYLQHQRPLTPTHPCFFAQIRSLGKYKLRGLKAELLTVISLFTAKHSVVTLGVAGPDIHDDIHPGNWNGTVGYRSTGRCFSSHLDTANTEGHRFGVGDVFGVMVTYFGRDMSTVIFLKNGQPVATRYLFEEDHSHFLPTVTMENGPVDLGLMWPEAVIGVPKYSEKNMLHWIRPPLLDYDATNNVFHASEMPSSELVLQSPLPLSQTLPHFEVILREVSPRGDIPVIAIATCSPLIPCPTSVLLSDYFKWQPSPKNLQLQTGQRVGWGIHYNPHSRHSPDFLEQQQQLVLCFVSIDLTIVFAKLMLQPPGASKVEIDIESTTRSVDSSGLDDLFERLLPEAEELIKEDFEHRMVTEEMLNKSPALEVEIQNVFTKVRLARDKKGIHVIQLQRPLHPDEAYFSVSVKKSGDCSVVCVGVAGLNFPLNRYPGRTMHTVGYHSRDGRMYYNDKYNGNMTGKRYGKGDTIGLEIEVFQKDMSVALFSKNGLPVGTRYLTLTDQTQFFPTIALCGNGSEMEVEVVWQNRIATPPLYSVTNIEHWCLPEGATADRATHTVYVERGHSGAEAIQAPYSLNRTYNHFEVELIEDFDDNKLPPAIALCTASPFDPTPKSNFKQDFIRFWATGEAQKAVKRGDSMGWGMLYPSDDTHHDEEQLVICYLTINRDVALTRVMFQPPGGFYPVVLVPPGVEKVRLNFGATVITKHPFTSEAMEDLIEEAKEMIAEEERNLAAGGDPEDWDSEQNKSKYLKPVPALNSTVKKLSSEQTVSSAVRKKPAKMVNVVELMMNKSLERVKAQGRTRLEDARELSEKGGPSQESGDQQLRLQLGLADQLTRWSTSSTSERSRTCCIL</sequence>
<evidence type="ECO:0000259" key="2">
    <source>
        <dbReference type="Pfam" id="PF00622"/>
    </source>
</evidence>
<dbReference type="InterPro" id="IPR043136">
    <property type="entry name" value="B30.2/SPRY_sf"/>
</dbReference>
<dbReference type="AlphaFoldDB" id="X2ATR6"/>